<evidence type="ECO:0000256" key="6">
    <source>
        <dbReference type="SAM" id="Phobius"/>
    </source>
</evidence>
<feature type="transmembrane region" description="Helical" evidence="6">
    <location>
        <begin position="343"/>
        <end position="364"/>
    </location>
</feature>
<keyword evidence="5 6" id="KW-0472">Membrane</keyword>
<dbReference type="SUPFAM" id="SSF103473">
    <property type="entry name" value="MFS general substrate transporter"/>
    <property type="match status" value="1"/>
</dbReference>
<protein>
    <submittedName>
        <fullName evidence="7">Uncharacterized protein</fullName>
    </submittedName>
</protein>
<organism evidence="7 8">
    <name type="scientific">Neocucurbitaria cava</name>
    <dbReference type="NCBI Taxonomy" id="798079"/>
    <lineage>
        <taxon>Eukaryota</taxon>
        <taxon>Fungi</taxon>
        <taxon>Dikarya</taxon>
        <taxon>Ascomycota</taxon>
        <taxon>Pezizomycotina</taxon>
        <taxon>Dothideomycetes</taxon>
        <taxon>Pleosporomycetidae</taxon>
        <taxon>Pleosporales</taxon>
        <taxon>Pleosporineae</taxon>
        <taxon>Cucurbitariaceae</taxon>
        <taxon>Neocucurbitaria</taxon>
    </lineage>
</organism>
<evidence type="ECO:0000313" key="8">
    <source>
        <dbReference type="Proteomes" id="UP001140560"/>
    </source>
</evidence>
<dbReference type="FunFam" id="1.20.1250.20:FF:000013">
    <property type="entry name" value="MFS general substrate transporter"/>
    <property type="match status" value="1"/>
</dbReference>
<dbReference type="GO" id="GO:0022857">
    <property type="term" value="F:transmembrane transporter activity"/>
    <property type="evidence" value="ECO:0007669"/>
    <property type="project" value="InterPro"/>
</dbReference>
<dbReference type="InterPro" id="IPR036259">
    <property type="entry name" value="MFS_trans_sf"/>
</dbReference>
<sequence length="436" mass="47897">MGSPKDAETGTEGRTMSIEVQHAAADDNGSMHKGPISDTLYLDPVAERSYVRKLDMWLLPVLAIMGIVSLCQASVKNYAGILTCRILIACFQSGFFSGCIFYLTLFYKRDELAFRTAIFYGTATIAGAFTGLISYGVFQIDSHLAGWKILFLIEGAMTVIWGAVSFWLIPSGPADCKWLTPAEKEAARTRLMLDSTAVVNSKYSTKAGLKALTDPIMWPFMLLCISYGVATKSTGTFLPQIVARLGYSTIKTNLYTVAPNLVGCIFTLCVTASSDRFQERTMHLCLGLSFTMVGYLMLAGLDPLKNPGPSYAGTFFLSMGTYIPSCLVHSWHNNIKTDENSRAMVTGVMVGFSSVGTIISAQLFRDEWAPKYTQALAGTGSFQGLAIIITAGLGLYMRRENKRRDRVMGVEAMKPGDVPMCDLKDGQKDIRFRYWT</sequence>
<keyword evidence="2" id="KW-0813">Transport</keyword>
<dbReference type="GO" id="GO:0016020">
    <property type="term" value="C:membrane"/>
    <property type="evidence" value="ECO:0007669"/>
    <property type="project" value="UniProtKB-SubCell"/>
</dbReference>
<evidence type="ECO:0000256" key="2">
    <source>
        <dbReference type="ARBA" id="ARBA00022448"/>
    </source>
</evidence>
<feature type="transmembrane region" description="Helical" evidence="6">
    <location>
        <begin position="82"/>
        <end position="105"/>
    </location>
</feature>
<evidence type="ECO:0000256" key="3">
    <source>
        <dbReference type="ARBA" id="ARBA00022692"/>
    </source>
</evidence>
<keyword evidence="3 6" id="KW-0812">Transmembrane</keyword>
<feature type="transmembrane region" description="Helical" evidence="6">
    <location>
        <begin position="57"/>
        <end position="75"/>
    </location>
</feature>
<dbReference type="Gene3D" id="1.20.1250.20">
    <property type="entry name" value="MFS general substrate transporter like domains"/>
    <property type="match status" value="2"/>
</dbReference>
<feature type="transmembrane region" description="Helical" evidence="6">
    <location>
        <begin position="284"/>
        <end position="301"/>
    </location>
</feature>
<comment type="subcellular location">
    <subcellularLocation>
        <location evidence="1">Membrane</location>
        <topology evidence="1">Multi-pass membrane protein</topology>
    </subcellularLocation>
</comment>
<keyword evidence="8" id="KW-1185">Reference proteome</keyword>
<evidence type="ECO:0000256" key="5">
    <source>
        <dbReference type="ARBA" id="ARBA00023136"/>
    </source>
</evidence>
<dbReference type="AlphaFoldDB" id="A0A9W8Y4V7"/>
<evidence type="ECO:0000256" key="4">
    <source>
        <dbReference type="ARBA" id="ARBA00022989"/>
    </source>
</evidence>
<dbReference type="InterPro" id="IPR011701">
    <property type="entry name" value="MFS"/>
</dbReference>
<feature type="transmembrane region" description="Helical" evidence="6">
    <location>
        <begin position="313"/>
        <end position="331"/>
    </location>
</feature>
<accession>A0A9W8Y4V7</accession>
<reference evidence="7" key="1">
    <citation type="submission" date="2022-10" db="EMBL/GenBank/DDBJ databases">
        <title>Tapping the CABI collections for fungal endophytes: first genome assemblies for Collariella, Neodidymelliopsis, Ascochyta clinopodiicola, Didymella pomorum, Didymosphaeria variabile, Neocosmospora piperis and Neocucurbitaria cava.</title>
        <authorList>
            <person name="Hill R."/>
        </authorList>
    </citation>
    <scope>NUCLEOTIDE SEQUENCE</scope>
    <source>
        <strain evidence="7">IMI 356814</strain>
    </source>
</reference>
<comment type="caution">
    <text evidence="7">The sequence shown here is derived from an EMBL/GenBank/DDBJ whole genome shotgun (WGS) entry which is preliminary data.</text>
</comment>
<feature type="transmembrane region" description="Helical" evidence="6">
    <location>
        <begin position="376"/>
        <end position="396"/>
    </location>
</feature>
<dbReference type="EMBL" id="JAPEUY010000012">
    <property type="protein sequence ID" value="KAJ4367266.1"/>
    <property type="molecule type" value="Genomic_DNA"/>
</dbReference>
<name>A0A9W8Y4V7_9PLEO</name>
<dbReference type="PANTHER" id="PTHR43791">
    <property type="entry name" value="PERMEASE-RELATED"/>
    <property type="match status" value="1"/>
</dbReference>
<dbReference type="PANTHER" id="PTHR43791:SF9">
    <property type="entry name" value="MAJOR FACILITATOR-TYPE TRANSPORTER HXNP"/>
    <property type="match status" value="1"/>
</dbReference>
<dbReference type="Pfam" id="PF07690">
    <property type="entry name" value="MFS_1"/>
    <property type="match status" value="1"/>
</dbReference>
<evidence type="ECO:0000313" key="7">
    <source>
        <dbReference type="EMBL" id="KAJ4367266.1"/>
    </source>
</evidence>
<gene>
    <name evidence="7" type="ORF">N0V83_006847</name>
</gene>
<keyword evidence="4 6" id="KW-1133">Transmembrane helix</keyword>
<dbReference type="Proteomes" id="UP001140560">
    <property type="component" value="Unassembled WGS sequence"/>
</dbReference>
<proteinExistence type="predicted"/>
<evidence type="ECO:0000256" key="1">
    <source>
        <dbReference type="ARBA" id="ARBA00004141"/>
    </source>
</evidence>
<feature type="transmembrane region" description="Helical" evidence="6">
    <location>
        <begin position="149"/>
        <end position="169"/>
    </location>
</feature>
<dbReference type="OrthoDB" id="2985014at2759"/>
<feature type="transmembrane region" description="Helical" evidence="6">
    <location>
        <begin position="117"/>
        <end position="137"/>
    </location>
</feature>